<name>A0A699GNV4_TANCI</name>
<evidence type="ECO:0008006" key="2">
    <source>
        <dbReference type="Google" id="ProtNLM"/>
    </source>
</evidence>
<dbReference type="PANTHER" id="PTHR45835:SF99">
    <property type="entry name" value="CHROMO DOMAIN-CONTAINING PROTEIN-RELATED"/>
    <property type="match status" value="1"/>
</dbReference>
<organism evidence="1">
    <name type="scientific">Tanacetum cinerariifolium</name>
    <name type="common">Dalmatian daisy</name>
    <name type="synonym">Chrysanthemum cinerariifolium</name>
    <dbReference type="NCBI Taxonomy" id="118510"/>
    <lineage>
        <taxon>Eukaryota</taxon>
        <taxon>Viridiplantae</taxon>
        <taxon>Streptophyta</taxon>
        <taxon>Embryophyta</taxon>
        <taxon>Tracheophyta</taxon>
        <taxon>Spermatophyta</taxon>
        <taxon>Magnoliopsida</taxon>
        <taxon>eudicotyledons</taxon>
        <taxon>Gunneridae</taxon>
        <taxon>Pentapetalae</taxon>
        <taxon>asterids</taxon>
        <taxon>campanulids</taxon>
        <taxon>Asterales</taxon>
        <taxon>Asteraceae</taxon>
        <taxon>Asteroideae</taxon>
        <taxon>Anthemideae</taxon>
        <taxon>Anthemidinae</taxon>
        <taxon>Tanacetum</taxon>
    </lineage>
</organism>
<sequence>MTTEMLRGMDQLIERKEDGGMKFIWVPLIDDVRMLIIDEAHAASKGLTCSKVKAEHQRPLDLLQQPEIIKWKWDKITIDFITKLPKTRSGHDTIRDANGYGYNLSSSDGWTKQGSLDQGEAQSGDRQKSYADNRRKPLEFEVGDQVLLKVSSWNGVVRFRKIYACSDSLLLTPLCCDGIHEVTPRVSTLARTSECYLSIIVKMEILLEPTSNKLLVHIKMEMVSCCCGIDKFITACSYLTNIFKESMKAQAYVSKLSQLRYHTSLL</sequence>
<reference evidence="1" key="1">
    <citation type="journal article" date="2019" name="Sci. Rep.">
        <title>Draft genome of Tanacetum cinerariifolium, the natural source of mosquito coil.</title>
        <authorList>
            <person name="Yamashiro T."/>
            <person name="Shiraishi A."/>
            <person name="Satake H."/>
            <person name="Nakayama K."/>
        </authorList>
    </citation>
    <scope>NUCLEOTIDE SEQUENCE</scope>
</reference>
<dbReference type="EMBL" id="BKCJ010024579">
    <property type="protein sequence ID" value="GEV47457.1"/>
    <property type="molecule type" value="Genomic_DNA"/>
</dbReference>
<dbReference type="PANTHER" id="PTHR45835">
    <property type="entry name" value="YALI0A06105P"/>
    <property type="match status" value="1"/>
</dbReference>
<accession>A0A699GNV4</accession>
<gene>
    <name evidence="1" type="ORF">Tci_119434</name>
</gene>
<proteinExistence type="predicted"/>
<evidence type="ECO:0000313" key="1">
    <source>
        <dbReference type="EMBL" id="GEV47457.1"/>
    </source>
</evidence>
<dbReference type="AlphaFoldDB" id="A0A699GNV4"/>
<protein>
    <recommendedName>
        <fullName evidence="2">Reverse transcriptase domain-containing protein</fullName>
    </recommendedName>
</protein>
<comment type="caution">
    <text evidence="1">The sequence shown here is derived from an EMBL/GenBank/DDBJ whole genome shotgun (WGS) entry which is preliminary data.</text>
</comment>